<dbReference type="PANTHER" id="PTHR27008:SF499">
    <property type="entry name" value="OS06G0581500 PROTEIN"/>
    <property type="match status" value="1"/>
</dbReference>
<dbReference type="PROSITE" id="PS00108">
    <property type="entry name" value="PROTEIN_KINASE_ST"/>
    <property type="match status" value="1"/>
</dbReference>
<sequence>MAVVITSRESFPEDYPTHTKSLSECSELQKIYLFNNKLSGIIPDGLGTLSNLSVLFLANNNLTGGVPLSLGSNSFIRTVILINNTLTGGIPPLLANSSSLQLLDLTNNHLSGEIPSALFNSSSIVILALGVNNFVGSIPPLVHTSSPLEILILSENNLSGSIPTSLGNFSSLTWLLLSQNSIKGAIPSSLSIIPTIEQLDLSFNNLLIGEIPNNIGHTLPNIQTLILQGNKLRGQIPASLALAANIQVINLCDNAFSGIVPSFRNLPYLTELNLGINQLEAGDWSFLSSLRNCDQLVYLCLGRNILKGTLPSSIGDLPRSLQVLLLTANKISGAIPKEIEQLKNLTLLYMEHHLLTGNLPDSIGNLPNLFVLSLSQNKLSGQVPLSIGNLSQLSELNLHENNFSALNLSHNSFSGSIPKEHFTLTSLAEGFDLCHNKLSGEIPLEIAGLINLKSLNISYNQLRNLLHGTIPESFTNLRGVSEMDLSLNNLSGEIPEFFESFTSMKLLNLSFNNLEGPVPTGGIFQNTGVVFIQGNKLLCASIPLLQLPQCNTEASKKWQASVILKIVGFTALCLVLLSWFAVVLLKKRKKVTQSSHPSSKELMQCSYPDLVKATNDFSLANLVGSGKSGSVYKGRFEFEEHTVAIKVFKLDQLGIPKSFIAECKTLRNTRHRNLLRVITACSTFDTIGNEFKALILEYMPNGSLEGWLYPNLDKYGLKRPLSLGSRITIVTDIASALDYLHNHCVPPVVHCDLKPSNILLDDVMGARLADFGLAKFILSFSHSCHHSSTSLLGPRGSIGYIAPEYGFGSKLSTEGNVYSYGIIILEILTGKHPTDGMFTNGLNLHKYVEKAFPQKIAEVLDPCIVPSSEDDGVDSCILHLVKLGLLCSMETPNDRPTMQDVYAEAITIKEAFAVLHG</sequence>
<evidence type="ECO:0000313" key="28">
    <source>
        <dbReference type="EnsemblPlants" id="KQL11608"/>
    </source>
</evidence>
<feature type="domain" description="Protein kinase" evidence="27">
    <location>
        <begin position="617"/>
        <end position="913"/>
    </location>
</feature>
<dbReference type="Pfam" id="PF23598">
    <property type="entry name" value="LRR_14"/>
    <property type="match status" value="1"/>
</dbReference>
<keyword evidence="14" id="KW-0418">Kinase</keyword>
<dbReference type="EnsemblPlants" id="KQL11608">
    <property type="protein sequence ID" value="KQL11608"/>
    <property type="gene ID" value="SETIT_008677mg"/>
</dbReference>
<keyword evidence="5" id="KW-1003">Cell membrane</keyword>
<name>K3Y392_SETIT</name>
<evidence type="ECO:0000256" key="25">
    <source>
        <dbReference type="PROSITE-ProRule" id="PRU10141"/>
    </source>
</evidence>
<dbReference type="PROSITE" id="PS50011">
    <property type="entry name" value="PROTEIN_KINASE_DOM"/>
    <property type="match status" value="1"/>
</dbReference>
<evidence type="ECO:0000256" key="5">
    <source>
        <dbReference type="ARBA" id="ARBA00022475"/>
    </source>
</evidence>
<dbReference type="Proteomes" id="UP000004995">
    <property type="component" value="Unassembled WGS sequence"/>
</dbReference>
<dbReference type="InterPro" id="IPR001611">
    <property type="entry name" value="Leu-rich_rpt"/>
</dbReference>
<dbReference type="eggNOG" id="ENOG502QPYS">
    <property type="taxonomic scope" value="Eukaryota"/>
</dbReference>
<dbReference type="Pfam" id="PF00560">
    <property type="entry name" value="LRR_1"/>
    <property type="match status" value="4"/>
</dbReference>
<evidence type="ECO:0000256" key="2">
    <source>
        <dbReference type="ARBA" id="ARBA00004389"/>
    </source>
</evidence>
<keyword evidence="10 26" id="KW-0812">Transmembrane</keyword>
<comment type="catalytic activity">
    <reaction evidence="20">
        <text>L-threonyl-[protein] + ATP = O-phospho-L-threonyl-[protein] + ADP + H(+)</text>
        <dbReference type="Rhea" id="RHEA:46608"/>
        <dbReference type="Rhea" id="RHEA-COMP:11060"/>
        <dbReference type="Rhea" id="RHEA-COMP:11605"/>
        <dbReference type="ChEBI" id="CHEBI:15378"/>
        <dbReference type="ChEBI" id="CHEBI:30013"/>
        <dbReference type="ChEBI" id="CHEBI:30616"/>
        <dbReference type="ChEBI" id="CHEBI:61977"/>
        <dbReference type="ChEBI" id="CHEBI:456216"/>
        <dbReference type="EC" id="2.7.11.1"/>
    </reaction>
</comment>
<feature type="transmembrane region" description="Helical" evidence="26">
    <location>
        <begin position="562"/>
        <end position="585"/>
    </location>
</feature>
<dbReference type="FunFam" id="1.10.510.10:FF:000358">
    <property type="entry name" value="Putative leucine-rich repeat receptor-like serine/threonine-protein kinase"/>
    <property type="match status" value="1"/>
</dbReference>
<dbReference type="SMART" id="SM00220">
    <property type="entry name" value="S_TKc"/>
    <property type="match status" value="1"/>
</dbReference>
<dbReference type="InterPro" id="IPR011009">
    <property type="entry name" value="Kinase-like_dom_sf"/>
</dbReference>
<reference evidence="29" key="1">
    <citation type="journal article" date="2012" name="Nat. Biotechnol.">
        <title>Reference genome sequence of the model plant Setaria.</title>
        <authorList>
            <person name="Bennetzen J.L."/>
            <person name="Schmutz J."/>
            <person name="Wang H."/>
            <person name="Percifield R."/>
            <person name="Hawkins J."/>
            <person name="Pontaroli A.C."/>
            <person name="Estep M."/>
            <person name="Feng L."/>
            <person name="Vaughn J.N."/>
            <person name="Grimwood J."/>
            <person name="Jenkins J."/>
            <person name="Barry K."/>
            <person name="Lindquist E."/>
            <person name="Hellsten U."/>
            <person name="Deshpande S."/>
            <person name="Wang X."/>
            <person name="Wu X."/>
            <person name="Mitros T."/>
            <person name="Triplett J."/>
            <person name="Yang X."/>
            <person name="Ye C.Y."/>
            <person name="Mauro-Herrera M."/>
            <person name="Wang L."/>
            <person name="Li P."/>
            <person name="Sharma M."/>
            <person name="Sharma R."/>
            <person name="Ronald P.C."/>
            <person name="Panaud O."/>
            <person name="Kellogg E.A."/>
            <person name="Brutnell T.P."/>
            <person name="Doust A.N."/>
            <person name="Tuskan G.A."/>
            <person name="Rokhsar D."/>
            <person name="Devos K.M."/>
        </authorList>
    </citation>
    <scope>NUCLEOTIDE SEQUENCE [LARGE SCALE GENOMIC DNA]</scope>
    <source>
        <strain evidence="29">cv. Yugu1</strain>
    </source>
</reference>
<evidence type="ECO:0000256" key="13">
    <source>
        <dbReference type="ARBA" id="ARBA00022741"/>
    </source>
</evidence>
<dbReference type="PANTHER" id="PTHR27008">
    <property type="entry name" value="OS04G0122200 PROTEIN"/>
    <property type="match status" value="1"/>
</dbReference>
<dbReference type="PROSITE" id="PS00107">
    <property type="entry name" value="PROTEIN_KINASE_ATP"/>
    <property type="match status" value="1"/>
</dbReference>
<evidence type="ECO:0000256" key="24">
    <source>
        <dbReference type="ARBA" id="ARBA00072040"/>
    </source>
</evidence>
<keyword evidence="12" id="KW-0677">Repeat</keyword>
<dbReference type="GO" id="GO:0004674">
    <property type="term" value="F:protein serine/threonine kinase activity"/>
    <property type="evidence" value="ECO:0007669"/>
    <property type="project" value="UniProtKB-KW"/>
</dbReference>
<evidence type="ECO:0000256" key="20">
    <source>
        <dbReference type="ARBA" id="ARBA00047899"/>
    </source>
</evidence>
<keyword evidence="15 25" id="KW-0067">ATP-binding</keyword>
<dbReference type="GO" id="GO:0005524">
    <property type="term" value="F:ATP binding"/>
    <property type="evidence" value="ECO:0007669"/>
    <property type="project" value="UniProtKB-UniRule"/>
</dbReference>
<evidence type="ECO:0000256" key="1">
    <source>
        <dbReference type="ARBA" id="ARBA00004162"/>
    </source>
</evidence>
<dbReference type="OMA" id="CNAKASK"/>
<evidence type="ECO:0000259" key="27">
    <source>
        <dbReference type="PROSITE" id="PS50011"/>
    </source>
</evidence>
<evidence type="ECO:0000256" key="7">
    <source>
        <dbReference type="ARBA" id="ARBA00022553"/>
    </source>
</evidence>
<evidence type="ECO:0000256" key="22">
    <source>
        <dbReference type="ARBA" id="ARBA00054320"/>
    </source>
</evidence>
<evidence type="ECO:0000256" key="9">
    <source>
        <dbReference type="ARBA" id="ARBA00022679"/>
    </source>
</evidence>
<keyword evidence="19" id="KW-0325">Glycoprotein</keyword>
<dbReference type="InterPro" id="IPR003591">
    <property type="entry name" value="Leu-rich_rpt_typical-subtyp"/>
</dbReference>
<evidence type="ECO:0000256" key="23">
    <source>
        <dbReference type="ARBA" id="ARBA00056628"/>
    </source>
</evidence>
<keyword evidence="6" id="KW-0723">Serine/threonine-protein kinase</keyword>
<evidence type="ECO:0000256" key="4">
    <source>
        <dbReference type="ARBA" id="ARBA00012513"/>
    </source>
</evidence>
<keyword evidence="7" id="KW-0597">Phosphoprotein</keyword>
<comment type="function">
    <text evidence="23">The processed protein kinase Xa21 chain released by protein cleavage after X.oryzae pv. oryzae protein Ax21 detection translocates into the nucleus where it can bind and regulate WRKY62, a transcription factor. Confers resistance to the bacterial pathogen X.oryzae pv. oryzae (Xoo).</text>
</comment>
<dbReference type="SMART" id="SM00369">
    <property type="entry name" value="LRR_TYP"/>
    <property type="match status" value="7"/>
</dbReference>
<keyword evidence="8" id="KW-0433">Leucine-rich repeat</keyword>
<keyword evidence="18" id="KW-0675">Receptor</keyword>
<evidence type="ECO:0000256" key="10">
    <source>
        <dbReference type="ARBA" id="ARBA00022692"/>
    </source>
</evidence>
<keyword evidence="9" id="KW-0808">Transferase</keyword>
<dbReference type="AlphaFoldDB" id="K3Y392"/>
<comment type="similarity">
    <text evidence="3">Belongs to the RLP family.</text>
</comment>
<evidence type="ECO:0000313" key="29">
    <source>
        <dbReference type="Proteomes" id="UP000004995"/>
    </source>
</evidence>
<dbReference type="InterPro" id="IPR017441">
    <property type="entry name" value="Protein_kinase_ATP_BS"/>
</dbReference>
<keyword evidence="17 26" id="KW-0472">Membrane</keyword>
<dbReference type="InterPro" id="IPR051809">
    <property type="entry name" value="Plant_receptor-like_S/T_kinase"/>
</dbReference>
<evidence type="ECO:0000256" key="17">
    <source>
        <dbReference type="ARBA" id="ARBA00023136"/>
    </source>
</evidence>
<evidence type="ECO:0000256" key="26">
    <source>
        <dbReference type="SAM" id="Phobius"/>
    </source>
</evidence>
<dbReference type="Gene3D" id="3.80.10.10">
    <property type="entry name" value="Ribonuclease Inhibitor"/>
    <property type="match status" value="3"/>
</dbReference>
<dbReference type="GO" id="GO:0005789">
    <property type="term" value="C:endoplasmic reticulum membrane"/>
    <property type="evidence" value="ECO:0007669"/>
    <property type="project" value="UniProtKB-SubCell"/>
</dbReference>
<evidence type="ECO:0000256" key="15">
    <source>
        <dbReference type="ARBA" id="ARBA00022840"/>
    </source>
</evidence>
<evidence type="ECO:0000256" key="8">
    <source>
        <dbReference type="ARBA" id="ARBA00022614"/>
    </source>
</evidence>
<dbReference type="SUPFAM" id="SSF52047">
    <property type="entry name" value="RNI-like"/>
    <property type="match status" value="1"/>
</dbReference>
<dbReference type="InterPro" id="IPR000719">
    <property type="entry name" value="Prot_kinase_dom"/>
</dbReference>
<dbReference type="Gramene" id="KQL11608">
    <property type="protein sequence ID" value="KQL11608"/>
    <property type="gene ID" value="SETIT_008677mg"/>
</dbReference>
<dbReference type="Gene3D" id="1.10.510.10">
    <property type="entry name" value="Transferase(Phosphotransferase) domain 1"/>
    <property type="match status" value="1"/>
</dbReference>
<dbReference type="EC" id="2.7.11.1" evidence="4"/>
<evidence type="ECO:0000256" key="14">
    <source>
        <dbReference type="ARBA" id="ARBA00022777"/>
    </source>
</evidence>
<evidence type="ECO:0000256" key="19">
    <source>
        <dbReference type="ARBA" id="ARBA00023180"/>
    </source>
</evidence>
<dbReference type="InParanoid" id="K3Y392"/>
<dbReference type="FunFam" id="3.80.10.10:FF:000213">
    <property type="entry name" value="Tyrosine-sulfated glycopeptide receptor 1"/>
    <property type="match status" value="1"/>
</dbReference>
<dbReference type="HOGENOM" id="CLU_000288_22_0_1"/>
<comment type="subcellular location">
    <subcellularLocation>
        <location evidence="1">Cell membrane</location>
        <topology evidence="1">Single-pass membrane protein</topology>
    </subcellularLocation>
    <subcellularLocation>
        <location evidence="2">Endoplasmic reticulum membrane</location>
        <topology evidence="2">Single-pass membrane protein</topology>
    </subcellularLocation>
</comment>
<dbReference type="SUPFAM" id="SSF52058">
    <property type="entry name" value="L domain-like"/>
    <property type="match status" value="2"/>
</dbReference>
<dbReference type="GO" id="GO:0005886">
    <property type="term" value="C:plasma membrane"/>
    <property type="evidence" value="ECO:0007669"/>
    <property type="project" value="UniProtKB-SubCell"/>
</dbReference>
<feature type="binding site" evidence="25">
    <location>
        <position position="646"/>
    </location>
    <ligand>
        <name>ATP</name>
        <dbReference type="ChEBI" id="CHEBI:30616"/>
    </ligand>
</feature>
<keyword evidence="29" id="KW-1185">Reference proteome</keyword>
<dbReference type="EMBL" id="AGNK02002632">
    <property type="status" value="NOT_ANNOTATED_CDS"/>
    <property type="molecule type" value="Genomic_DNA"/>
</dbReference>
<protein>
    <recommendedName>
        <fullName evidence="24">Receptor kinase-like protein Xa21</fullName>
        <ecNumber evidence="4">2.7.11.1</ecNumber>
    </recommendedName>
</protein>
<dbReference type="FunFam" id="3.30.200.20:FF:000432">
    <property type="entry name" value="LRR receptor-like serine/threonine-protein kinase EFR"/>
    <property type="match status" value="1"/>
</dbReference>
<dbReference type="InterPro" id="IPR055414">
    <property type="entry name" value="LRR_R13L4/SHOC2-like"/>
</dbReference>
<organism evidence="28 29">
    <name type="scientific">Setaria italica</name>
    <name type="common">Foxtail millet</name>
    <name type="synonym">Panicum italicum</name>
    <dbReference type="NCBI Taxonomy" id="4555"/>
    <lineage>
        <taxon>Eukaryota</taxon>
        <taxon>Viridiplantae</taxon>
        <taxon>Streptophyta</taxon>
        <taxon>Embryophyta</taxon>
        <taxon>Tracheophyta</taxon>
        <taxon>Spermatophyta</taxon>
        <taxon>Magnoliopsida</taxon>
        <taxon>Liliopsida</taxon>
        <taxon>Poales</taxon>
        <taxon>Poaceae</taxon>
        <taxon>PACMAD clade</taxon>
        <taxon>Panicoideae</taxon>
        <taxon>Panicodae</taxon>
        <taxon>Paniceae</taxon>
        <taxon>Cenchrinae</taxon>
        <taxon>Setaria</taxon>
    </lineage>
</organism>
<dbReference type="Pfam" id="PF00069">
    <property type="entry name" value="Pkinase"/>
    <property type="match status" value="1"/>
</dbReference>
<proteinExistence type="inferred from homology"/>
<evidence type="ECO:0000256" key="3">
    <source>
        <dbReference type="ARBA" id="ARBA00009592"/>
    </source>
</evidence>
<keyword evidence="11" id="KW-0732">Signal</keyword>
<dbReference type="SUPFAM" id="SSF56112">
    <property type="entry name" value="Protein kinase-like (PK-like)"/>
    <property type="match status" value="1"/>
</dbReference>
<comment type="function">
    <text evidence="22">Receptor kinase that detects X.oryzae pv. oryzae protein Ax21 to promote innate immunity. Following X.oryzae pv. oryzae protein Ax21 detection, undergoes cleavage, releasing the processed protein kinase Xa21 chain.</text>
</comment>
<comment type="catalytic activity">
    <reaction evidence="21">
        <text>L-seryl-[protein] + ATP = O-phospho-L-seryl-[protein] + ADP + H(+)</text>
        <dbReference type="Rhea" id="RHEA:17989"/>
        <dbReference type="Rhea" id="RHEA-COMP:9863"/>
        <dbReference type="Rhea" id="RHEA-COMP:11604"/>
        <dbReference type="ChEBI" id="CHEBI:15378"/>
        <dbReference type="ChEBI" id="CHEBI:29999"/>
        <dbReference type="ChEBI" id="CHEBI:30616"/>
        <dbReference type="ChEBI" id="CHEBI:83421"/>
        <dbReference type="ChEBI" id="CHEBI:456216"/>
        <dbReference type="EC" id="2.7.11.1"/>
    </reaction>
</comment>
<accession>K3Y392</accession>
<evidence type="ECO:0000256" key="21">
    <source>
        <dbReference type="ARBA" id="ARBA00048679"/>
    </source>
</evidence>
<keyword evidence="16 26" id="KW-1133">Transmembrane helix</keyword>
<dbReference type="InterPro" id="IPR032675">
    <property type="entry name" value="LRR_dom_sf"/>
</dbReference>
<keyword evidence="13 25" id="KW-0547">Nucleotide-binding</keyword>
<dbReference type="InterPro" id="IPR008271">
    <property type="entry name" value="Ser/Thr_kinase_AS"/>
</dbReference>
<dbReference type="Gene3D" id="3.30.200.20">
    <property type="entry name" value="Phosphorylase Kinase, domain 1"/>
    <property type="match status" value="1"/>
</dbReference>
<dbReference type="Pfam" id="PF13855">
    <property type="entry name" value="LRR_8"/>
    <property type="match status" value="1"/>
</dbReference>
<dbReference type="FunFam" id="3.80.10.10:FF:000095">
    <property type="entry name" value="LRR receptor-like serine/threonine-protein kinase GSO1"/>
    <property type="match status" value="1"/>
</dbReference>
<evidence type="ECO:0000256" key="16">
    <source>
        <dbReference type="ARBA" id="ARBA00022989"/>
    </source>
</evidence>
<evidence type="ECO:0000256" key="18">
    <source>
        <dbReference type="ARBA" id="ARBA00023170"/>
    </source>
</evidence>
<evidence type="ECO:0000256" key="6">
    <source>
        <dbReference type="ARBA" id="ARBA00022527"/>
    </source>
</evidence>
<evidence type="ECO:0000256" key="12">
    <source>
        <dbReference type="ARBA" id="ARBA00022737"/>
    </source>
</evidence>
<evidence type="ECO:0000256" key="11">
    <source>
        <dbReference type="ARBA" id="ARBA00022729"/>
    </source>
</evidence>
<reference evidence="28" key="2">
    <citation type="submission" date="2018-08" db="UniProtKB">
        <authorList>
            <consortium name="EnsemblPlants"/>
        </authorList>
    </citation>
    <scope>IDENTIFICATION</scope>
    <source>
        <strain evidence="28">Yugu1</strain>
    </source>
</reference>